<organism evidence="2 3">
    <name type="scientific">Ramlibacter agri</name>
    <dbReference type="NCBI Taxonomy" id="2728837"/>
    <lineage>
        <taxon>Bacteria</taxon>
        <taxon>Pseudomonadati</taxon>
        <taxon>Pseudomonadota</taxon>
        <taxon>Betaproteobacteria</taxon>
        <taxon>Burkholderiales</taxon>
        <taxon>Comamonadaceae</taxon>
        <taxon>Ramlibacter</taxon>
    </lineage>
</organism>
<dbReference type="Pfam" id="PF07969">
    <property type="entry name" value="Amidohydro_3"/>
    <property type="match status" value="1"/>
</dbReference>
<accession>A0A848H3Q9</accession>
<dbReference type="InterPro" id="IPR011059">
    <property type="entry name" value="Metal-dep_hydrolase_composite"/>
</dbReference>
<dbReference type="InterPro" id="IPR032466">
    <property type="entry name" value="Metal_Hydrolase"/>
</dbReference>
<evidence type="ECO:0000313" key="2">
    <source>
        <dbReference type="EMBL" id="NML45425.1"/>
    </source>
</evidence>
<dbReference type="InterPro" id="IPR013108">
    <property type="entry name" value="Amidohydro_3"/>
</dbReference>
<proteinExistence type="predicted"/>
<dbReference type="EMBL" id="JABBFX010000001">
    <property type="protein sequence ID" value="NML45425.1"/>
    <property type="molecule type" value="Genomic_DNA"/>
</dbReference>
<feature type="domain" description="Amidohydrolase 3" evidence="1">
    <location>
        <begin position="39"/>
        <end position="385"/>
    </location>
</feature>
<dbReference type="PANTHER" id="PTHR32027">
    <property type="entry name" value="CYTOSINE DEAMINASE"/>
    <property type="match status" value="1"/>
</dbReference>
<comment type="caution">
    <text evidence="2">The sequence shown here is derived from an EMBL/GenBank/DDBJ whole genome shotgun (WGS) entry which is preliminary data.</text>
</comment>
<evidence type="ECO:0000313" key="3">
    <source>
        <dbReference type="Proteomes" id="UP000541185"/>
    </source>
</evidence>
<dbReference type="NCBIfam" id="NF004636">
    <property type="entry name" value="PRK05985.1"/>
    <property type="match status" value="1"/>
</dbReference>
<dbReference type="CDD" id="cd01293">
    <property type="entry name" value="Bact_CD"/>
    <property type="match status" value="1"/>
</dbReference>
<sequence length="399" mass="42391">MDLLLRNVRPLGGAAVDVEVRGGRIHALHPGLDPGSMPVIDGAGALLLPGLIESHTHLDKTLWGLPWYVNEVGPRLEDRIANERRFRADSGHDAGAQALKLAREFLAQGTTRLRTHVDIDTEAGLKHLHGVLATRAALRDEMEIQLVAFPQSGLLARPGTAELLDEALRLGADVLGGLDPQAIDGDAAASLDLLFAIATKHGKPIDIHLHEGGEEGARTLDLLLDRTQALGFAGRVAVSHCFCLGDVAFARRAQLLERMARLQVAIITTGTASRPVPPLKECVQAGVLVAAGNDGIRDAWTPYGRPDMLERAMLLGLRNNLRRDDEIALAFDAVTSAAACACGFSDYGLAVGCRADFVLVEAQNIAEAVVARPPRRLVVSLAKVVAQNPATIEGSTTGA</sequence>
<dbReference type="Gene3D" id="3.20.20.140">
    <property type="entry name" value="Metal-dependent hydrolases"/>
    <property type="match status" value="1"/>
</dbReference>
<keyword evidence="3" id="KW-1185">Reference proteome</keyword>
<dbReference type="Proteomes" id="UP000541185">
    <property type="component" value="Unassembled WGS sequence"/>
</dbReference>
<dbReference type="SUPFAM" id="SSF51556">
    <property type="entry name" value="Metallo-dependent hydrolases"/>
    <property type="match status" value="1"/>
</dbReference>
<dbReference type="InterPro" id="IPR052349">
    <property type="entry name" value="Metallo-hydrolase_Enzymes"/>
</dbReference>
<dbReference type="AlphaFoldDB" id="A0A848H3Q9"/>
<gene>
    <name evidence="2" type="ORF">HHL11_16850</name>
</gene>
<dbReference type="GO" id="GO:0016814">
    <property type="term" value="F:hydrolase activity, acting on carbon-nitrogen (but not peptide) bonds, in cyclic amidines"/>
    <property type="evidence" value="ECO:0007669"/>
    <property type="project" value="TreeGrafter"/>
</dbReference>
<keyword evidence="2" id="KW-0378">Hydrolase</keyword>
<dbReference type="Gene3D" id="2.30.40.10">
    <property type="entry name" value="Urease, subunit C, domain 1"/>
    <property type="match status" value="1"/>
</dbReference>
<protein>
    <submittedName>
        <fullName evidence="2">Amidohydrolase family protein</fullName>
    </submittedName>
</protein>
<dbReference type="PANTHER" id="PTHR32027:SF9">
    <property type="entry name" value="BLL3847 PROTEIN"/>
    <property type="match status" value="1"/>
</dbReference>
<dbReference type="SUPFAM" id="SSF51338">
    <property type="entry name" value="Composite domain of metallo-dependent hydrolases"/>
    <property type="match status" value="1"/>
</dbReference>
<name>A0A848H3Q9_9BURK</name>
<evidence type="ECO:0000259" key="1">
    <source>
        <dbReference type="Pfam" id="PF07969"/>
    </source>
</evidence>
<reference evidence="2 3" key="1">
    <citation type="submission" date="2020-04" db="EMBL/GenBank/DDBJ databases">
        <title>Ramlibacter sp. G-1-2-2 isolated from soil.</title>
        <authorList>
            <person name="Dahal R.H."/>
        </authorList>
    </citation>
    <scope>NUCLEOTIDE SEQUENCE [LARGE SCALE GENOMIC DNA]</scope>
    <source>
        <strain evidence="2 3">G-1-2-2</strain>
    </source>
</reference>